<sequence>MQINSQVRKKLFLTIFLLCIILISRLLTREFDSVELVIFTLAPAPILYWLVAPYIYGFKMEMPSWGFALEKNKNPISRFLLFSLGTILYFIFLLS</sequence>
<dbReference type="EMBL" id="LT629748">
    <property type="protein sequence ID" value="SDS20894.1"/>
    <property type="molecule type" value="Genomic_DNA"/>
</dbReference>
<keyword evidence="3" id="KW-1185">Reference proteome</keyword>
<dbReference type="AlphaFoldDB" id="A0A1H1QC00"/>
<evidence type="ECO:0000256" key="1">
    <source>
        <dbReference type="SAM" id="Phobius"/>
    </source>
</evidence>
<name>A0A1H1QC00_9GAMM</name>
<evidence type="ECO:0000313" key="2">
    <source>
        <dbReference type="EMBL" id="SDS20894.1"/>
    </source>
</evidence>
<keyword evidence="1" id="KW-1133">Transmembrane helix</keyword>
<dbReference type="STRING" id="797277.SAMN05216198_1438"/>
<evidence type="ECO:0000313" key="3">
    <source>
        <dbReference type="Proteomes" id="UP000243426"/>
    </source>
</evidence>
<accession>A0A1H1QC00</accession>
<proteinExistence type="predicted"/>
<dbReference type="Proteomes" id="UP000243426">
    <property type="component" value="Chromosome I"/>
</dbReference>
<gene>
    <name evidence="2" type="ORF">SAMN05216198_1438</name>
</gene>
<reference evidence="3" key="1">
    <citation type="submission" date="2016-10" db="EMBL/GenBank/DDBJ databases">
        <authorList>
            <person name="Varghese N."/>
            <person name="Submissions S."/>
        </authorList>
    </citation>
    <scope>NUCLEOTIDE SEQUENCE [LARGE SCALE GENOMIC DNA]</scope>
    <source>
        <strain evidence="3">2SM5</strain>
    </source>
</reference>
<organism evidence="2 3">
    <name type="scientific">Halopseudomonas litoralis</name>
    <dbReference type="NCBI Taxonomy" id="797277"/>
    <lineage>
        <taxon>Bacteria</taxon>
        <taxon>Pseudomonadati</taxon>
        <taxon>Pseudomonadota</taxon>
        <taxon>Gammaproteobacteria</taxon>
        <taxon>Pseudomonadales</taxon>
        <taxon>Pseudomonadaceae</taxon>
        <taxon>Halopseudomonas</taxon>
    </lineage>
</organism>
<feature type="transmembrane region" description="Helical" evidence="1">
    <location>
        <begin position="76"/>
        <end position="94"/>
    </location>
</feature>
<keyword evidence="1" id="KW-0812">Transmembrane</keyword>
<protein>
    <submittedName>
        <fullName evidence="2">Uncharacterized protein</fullName>
    </submittedName>
</protein>
<keyword evidence="1" id="KW-0472">Membrane</keyword>
<feature type="transmembrane region" description="Helical" evidence="1">
    <location>
        <begin position="36"/>
        <end position="56"/>
    </location>
</feature>